<proteinExistence type="predicted"/>
<dbReference type="InterPro" id="IPR015904">
    <property type="entry name" value="Sulphide_quinone_reductase"/>
</dbReference>
<evidence type="ECO:0000256" key="2">
    <source>
        <dbReference type="ARBA" id="ARBA00022630"/>
    </source>
</evidence>
<keyword evidence="6" id="KW-0560">Oxidoreductase</keyword>
<dbReference type="SUPFAM" id="SSF52799">
    <property type="entry name" value="(Phosphotyrosine protein) phosphatases II"/>
    <property type="match status" value="1"/>
</dbReference>
<dbReference type="InterPro" id="IPR029021">
    <property type="entry name" value="Prot-tyrosine_phosphatase-like"/>
</dbReference>
<keyword evidence="10" id="KW-1185">Reference proteome</keyword>
<feature type="domain" description="Beta-lactamase hydrolase-like protein phosphatase-like" evidence="7">
    <location>
        <begin position="30"/>
        <end position="137"/>
    </location>
</feature>
<organism evidence="9 10">
    <name type="scientific">Aquamicrobium defluvii</name>
    <dbReference type="NCBI Taxonomy" id="69279"/>
    <lineage>
        <taxon>Bacteria</taxon>
        <taxon>Pseudomonadati</taxon>
        <taxon>Pseudomonadota</taxon>
        <taxon>Alphaproteobacteria</taxon>
        <taxon>Hyphomicrobiales</taxon>
        <taxon>Phyllobacteriaceae</taxon>
        <taxon>Aquamicrobium</taxon>
    </lineage>
</organism>
<evidence type="ECO:0000313" key="10">
    <source>
        <dbReference type="Proteomes" id="UP000294958"/>
    </source>
</evidence>
<dbReference type="PANTHER" id="PTHR10632">
    <property type="entry name" value="SULFIDE:QUINONE OXIDOREDUCTASE"/>
    <property type="match status" value="1"/>
</dbReference>
<dbReference type="EMBL" id="SNZF01000016">
    <property type="protein sequence ID" value="TDR34179.1"/>
    <property type="molecule type" value="Genomic_DNA"/>
</dbReference>
<evidence type="ECO:0000259" key="8">
    <source>
        <dbReference type="Pfam" id="PF07992"/>
    </source>
</evidence>
<evidence type="ECO:0000256" key="6">
    <source>
        <dbReference type="ARBA" id="ARBA00023002"/>
    </source>
</evidence>
<dbReference type="GO" id="GO:0070224">
    <property type="term" value="F:sulfide:quinone oxidoreductase activity"/>
    <property type="evidence" value="ECO:0007669"/>
    <property type="project" value="TreeGrafter"/>
</dbReference>
<keyword evidence="2" id="KW-0285">Flavoprotein</keyword>
<sequence length="586" mass="64057">MLIGIRRLSHRLDPSQRIASGLLKEESVMDIRKIDDRMSVSPQIELEDVGELARLGFKSIISTRPDGEEALQPDADSTALVAKAAGLEFRHIPVLTSEIRDRDVALFDEAMRDLPKPLLAFCRSGRRAASLWALSQAPKEGSDAVLGAARAAGYDLQELRPRPESRIIANDQKVASACDVLIVGAGAAGIATAASLLKRRHGLNIIIADPAERHAYQPGWTMVGGGIFKPEDTVRSMAAVMPAGVTWVKTAVAEFDPDHNCVRLSNGRRVDYRILVAAPGIKLDWAAIEGLEETLGRNGVTSNYRYDTAPYTWSLVKNLKGGKALFTQPPMPIKCAGAPQKALYLSGDHWFRKGRINDISIEFHNAGPVLFGVKEYVPALMEYIKKYRADLQFASRLVAVDGSRKEARFARVGVDGSVVEDTRGFDILHVCPPQTAPDFVRASPLANQTGWIDVDETSLQHKRYSNVFSLGDAAGTTNAKTAAAARKQAPIVAENVLATLDGRDLRAAYDGYGSCPLTVERGKIVLAEFGYGGKLLPTFPFWMIDGTKPSSLAWYLKSEALPRIYWHGMLKGREWLASPDIKEKVA</sequence>
<evidence type="ECO:0000313" key="9">
    <source>
        <dbReference type="EMBL" id="TDR34179.1"/>
    </source>
</evidence>
<dbReference type="AlphaFoldDB" id="A0A4R6YDW9"/>
<dbReference type="FunFam" id="3.50.50.60:FF:000034">
    <property type="entry name" value="sulfide:quinone oxidoreductase, mitochondrial"/>
    <property type="match status" value="1"/>
</dbReference>
<evidence type="ECO:0000256" key="3">
    <source>
        <dbReference type="ARBA" id="ARBA00022719"/>
    </source>
</evidence>
<feature type="domain" description="FAD/NAD(P)-binding" evidence="8">
    <location>
        <begin position="179"/>
        <end position="297"/>
    </location>
</feature>
<dbReference type="Pfam" id="PF04273">
    <property type="entry name" value="BLH_phosphatase"/>
    <property type="match status" value="1"/>
</dbReference>
<dbReference type="GO" id="GO:0016787">
    <property type="term" value="F:hydrolase activity"/>
    <property type="evidence" value="ECO:0007669"/>
    <property type="project" value="InterPro"/>
</dbReference>
<evidence type="ECO:0000256" key="5">
    <source>
        <dbReference type="ARBA" id="ARBA00022946"/>
    </source>
</evidence>
<evidence type="ECO:0000256" key="4">
    <source>
        <dbReference type="ARBA" id="ARBA00022827"/>
    </source>
</evidence>
<dbReference type="GO" id="GO:0071949">
    <property type="term" value="F:FAD binding"/>
    <property type="evidence" value="ECO:0007669"/>
    <property type="project" value="TreeGrafter"/>
</dbReference>
<keyword evidence="3" id="KW-0874">Quinone</keyword>
<dbReference type="InterPro" id="IPR023753">
    <property type="entry name" value="FAD/NAD-binding_dom"/>
</dbReference>
<dbReference type="NCBIfam" id="TIGR01244">
    <property type="entry name" value="TIGR01244 family sulfur transferase"/>
    <property type="match status" value="1"/>
</dbReference>
<dbReference type="PANTHER" id="PTHR10632:SF2">
    <property type="entry name" value="SULFIDE:QUINONE OXIDOREDUCTASE, MITOCHONDRIAL"/>
    <property type="match status" value="1"/>
</dbReference>
<dbReference type="Gene3D" id="3.50.50.60">
    <property type="entry name" value="FAD/NAD(P)-binding domain"/>
    <property type="match status" value="2"/>
</dbReference>
<dbReference type="InterPro" id="IPR036188">
    <property type="entry name" value="FAD/NAD-bd_sf"/>
</dbReference>
<protein>
    <submittedName>
        <fullName evidence="9">Sulfide:quinone oxidoreductase</fullName>
    </submittedName>
</protein>
<dbReference type="InterPro" id="IPR005939">
    <property type="entry name" value="BLH_phosphatase-like"/>
</dbReference>
<keyword evidence="4" id="KW-0274">FAD</keyword>
<dbReference type="GO" id="GO:0070221">
    <property type="term" value="P:sulfide oxidation, using sulfide:quinone oxidoreductase"/>
    <property type="evidence" value="ECO:0007669"/>
    <property type="project" value="TreeGrafter"/>
</dbReference>
<dbReference type="GO" id="GO:0048038">
    <property type="term" value="F:quinone binding"/>
    <property type="evidence" value="ECO:0007669"/>
    <property type="project" value="UniProtKB-KW"/>
</dbReference>
<reference evidence="9 10" key="1">
    <citation type="submission" date="2019-03" db="EMBL/GenBank/DDBJ databases">
        <title>Genomic Encyclopedia of Type Strains, Phase IV (KMG-IV): sequencing the most valuable type-strain genomes for metagenomic binning, comparative biology and taxonomic classification.</title>
        <authorList>
            <person name="Goeker M."/>
        </authorList>
    </citation>
    <scope>NUCLEOTIDE SEQUENCE [LARGE SCALE GENOMIC DNA]</scope>
    <source>
        <strain evidence="9 10">DSM 11603</strain>
    </source>
</reference>
<evidence type="ECO:0000256" key="1">
    <source>
        <dbReference type="ARBA" id="ARBA00001974"/>
    </source>
</evidence>
<comment type="caution">
    <text evidence="9">The sequence shown here is derived from an EMBL/GenBank/DDBJ whole genome shotgun (WGS) entry which is preliminary data.</text>
</comment>
<dbReference type="Pfam" id="PF07992">
    <property type="entry name" value="Pyr_redox_2"/>
    <property type="match status" value="1"/>
</dbReference>
<comment type="cofactor">
    <cofactor evidence="1">
        <name>FAD</name>
        <dbReference type="ChEBI" id="CHEBI:57692"/>
    </cofactor>
</comment>
<dbReference type="Gene3D" id="3.90.190.10">
    <property type="entry name" value="Protein tyrosine phosphatase superfamily"/>
    <property type="match status" value="1"/>
</dbReference>
<dbReference type="SUPFAM" id="SSF51905">
    <property type="entry name" value="FAD/NAD(P)-binding domain"/>
    <property type="match status" value="2"/>
</dbReference>
<dbReference type="CDD" id="cd14503">
    <property type="entry name" value="PTP-bact"/>
    <property type="match status" value="1"/>
</dbReference>
<keyword evidence="5" id="KW-0809">Transit peptide</keyword>
<gene>
    <name evidence="9" type="ORF">DES43_11684</name>
</gene>
<name>A0A4R6YDW9_9HYPH</name>
<evidence type="ECO:0000259" key="7">
    <source>
        <dbReference type="Pfam" id="PF04273"/>
    </source>
</evidence>
<accession>A0A4R6YDW9</accession>
<dbReference type="Proteomes" id="UP000294958">
    <property type="component" value="Unassembled WGS sequence"/>
</dbReference>